<protein>
    <submittedName>
        <fullName evidence="4">NAD(P)-binding protein</fullName>
    </submittedName>
</protein>
<sequence>MSSYSRILITGINGFLATRVLEKALEAGFSVRGTVRSAEKGKAIQSKFAHLGNRFEIAVVKDLVTGDLTQALQNIDAVVHVASPFISVLKDPKRDMLDPAIEGTMNVVRSAHAAGIKRIIITSSCVALLDLSRGGAWRDYTFTADDWNPATYEDAIKGDKPGVWVYCASKSLAEKAAWDYAAKYPELQITAILPPMIYGPPSPFATVSSLNTSSEAIWALISGTSTGPPVEGLPQWIDVRDAAEAHIKALKSEDVIGKRVLVAGGGELMFDAVKLISAKRPGLKARLPSLINAERDTRPIARVDTSVAESVLGMTFMSWEKCLIDTVDSLMEIEKEGVPSNL</sequence>
<evidence type="ECO:0000256" key="2">
    <source>
        <dbReference type="ARBA" id="ARBA00023445"/>
    </source>
</evidence>
<dbReference type="InterPro" id="IPR001509">
    <property type="entry name" value="Epimerase_deHydtase"/>
</dbReference>
<dbReference type="Pfam" id="PF01370">
    <property type="entry name" value="Epimerase"/>
    <property type="match status" value="1"/>
</dbReference>
<gene>
    <name evidence="4" type="ORF">FIBSPDRAFT_925644</name>
</gene>
<dbReference type="PANTHER" id="PTHR10366:SF564">
    <property type="entry name" value="STEROL-4-ALPHA-CARBOXYLATE 3-DEHYDROGENASE, DECARBOXYLATING"/>
    <property type="match status" value="1"/>
</dbReference>
<comment type="similarity">
    <text evidence="2">Belongs to the NAD(P)-dependent epimerase/dehydratase family. Dihydroflavonol-4-reductase subfamily.</text>
</comment>
<evidence type="ECO:0000313" key="5">
    <source>
        <dbReference type="Proteomes" id="UP000076532"/>
    </source>
</evidence>
<dbReference type="GO" id="GO:0016616">
    <property type="term" value="F:oxidoreductase activity, acting on the CH-OH group of donors, NAD or NADP as acceptor"/>
    <property type="evidence" value="ECO:0007669"/>
    <property type="project" value="TreeGrafter"/>
</dbReference>
<dbReference type="EMBL" id="KV417488">
    <property type="protein sequence ID" value="KZP31814.1"/>
    <property type="molecule type" value="Genomic_DNA"/>
</dbReference>
<feature type="domain" description="NAD-dependent epimerase/dehydratase" evidence="3">
    <location>
        <begin position="7"/>
        <end position="256"/>
    </location>
</feature>
<dbReference type="Proteomes" id="UP000076532">
    <property type="component" value="Unassembled WGS sequence"/>
</dbReference>
<accession>A0A166ULR1</accession>
<evidence type="ECO:0000259" key="3">
    <source>
        <dbReference type="Pfam" id="PF01370"/>
    </source>
</evidence>
<dbReference type="InterPro" id="IPR036291">
    <property type="entry name" value="NAD(P)-bd_dom_sf"/>
</dbReference>
<dbReference type="SUPFAM" id="SSF51735">
    <property type="entry name" value="NAD(P)-binding Rossmann-fold domains"/>
    <property type="match status" value="1"/>
</dbReference>
<dbReference type="PANTHER" id="PTHR10366">
    <property type="entry name" value="NAD DEPENDENT EPIMERASE/DEHYDRATASE"/>
    <property type="match status" value="1"/>
</dbReference>
<organism evidence="4 5">
    <name type="scientific">Athelia psychrophila</name>
    <dbReference type="NCBI Taxonomy" id="1759441"/>
    <lineage>
        <taxon>Eukaryota</taxon>
        <taxon>Fungi</taxon>
        <taxon>Dikarya</taxon>
        <taxon>Basidiomycota</taxon>
        <taxon>Agaricomycotina</taxon>
        <taxon>Agaricomycetes</taxon>
        <taxon>Agaricomycetidae</taxon>
        <taxon>Atheliales</taxon>
        <taxon>Atheliaceae</taxon>
        <taxon>Athelia</taxon>
    </lineage>
</organism>
<dbReference type="Gene3D" id="3.40.50.720">
    <property type="entry name" value="NAD(P)-binding Rossmann-like Domain"/>
    <property type="match status" value="1"/>
</dbReference>
<proteinExistence type="inferred from homology"/>
<dbReference type="OrthoDB" id="2735536at2759"/>
<reference evidence="4 5" key="1">
    <citation type="journal article" date="2016" name="Mol. Biol. Evol.">
        <title>Comparative Genomics of Early-Diverging Mushroom-Forming Fungi Provides Insights into the Origins of Lignocellulose Decay Capabilities.</title>
        <authorList>
            <person name="Nagy L.G."/>
            <person name="Riley R."/>
            <person name="Tritt A."/>
            <person name="Adam C."/>
            <person name="Daum C."/>
            <person name="Floudas D."/>
            <person name="Sun H."/>
            <person name="Yadav J.S."/>
            <person name="Pangilinan J."/>
            <person name="Larsson K.H."/>
            <person name="Matsuura K."/>
            <person name="Barry K."/>
            <person name="Labutti K."/>
            <person name="Kuo R."/>
            <person name="Ohm R.A."/>
            <person name="Bhattacharya S.S."/>
            <person name="Shirouzu T."/>
            <person name="Yoshinaga Y."/>
            <person name="Martin F.M."/>
            <person name="Grigoriev I.V."/>
            <person name="Hibbett D.S."/>
        </authorList>
    </citation>
    <scope>NUCLEOTIDE SEQUENCE [LARGE SCALE GENOMIC DNA]</scope>
    <source>
        <strain evidence="4 5">CBS 109695</strain>
    </source>
</reference>
<evidence type="ECO:0000313" key="4">
    <source>
        <dbReference type="EMBL" id="KZP31814.1"/>
    </source>
</evidence>
<name>A0A166ULR1_9AGAM</name>
<dbReference type="AlphaFoldDB" id="A0A166ULR1"/>
<dbReference type="STRING" id="436010.A0A166ULR1"/>
<evidence type="ECO:0000256" key="1">
    <source>
        <dbReference type="ARBA" id="ARBA00023002"/>
    </source>
</evidence>
<keyword evidence="1" id="KW-0560">Oxidoreductase</keyword>
<keyword evidence="5" id="KW-1185">Reference proteome</keyword>
<dbReference type="InterPro" id="IPR050425">
    <property type="entry name" value="NAD(P)_dehydrat-like"/>
</dbReference>